<accession>A0A167FWU0</accession>
<keyword evidence="2" id="KW-1133">Transmembrane helix</keyword>
<dbReference type="EMBL" id="AZHA01000008">
    <property type="protein sequence ID" value="OAA45852.1"/>
    <property type="molecule type" value="Genomic_DNA"/>
</dbReference>
<proteinExistence type="predicted"/>
<feature type="compositionally biased region" description="Low complexity" evidence="1">
    <location>
        <begin position="45"/>
        <end position="78"/>
    </location>
</feature>
<evidence type="ECO:0000256" key="2">
    <source>
        <dbReference type="SAM" id="Phobius"/>
    </source>
</evidence>
<evidence type="ECO:0000313" key="4">
    <source>
        <dbReference type="Proteomes" id="UP000076863"/>
    </source>
</evidence>
<feature type="compositionally biased region" description="Basic and acidic residues" evidence="1">
    <location>
        <begin position="185"/>
        <end position="202"/>
    </location>
</feature>
<name>A0A167FWU0_9HYPO</name>
<gene>
    <name evidence="3" type="ORF">BBO_03493</name>
</gene>
<evidence type="ECO:0000313" key="3">
    <source>
        <dbReference type="EMBL" id="OAA45852.1"/>
    </source>
</evidence>
<keyword evidence="4" id="KW-1185">Reference proteome</keyword>
<protein>
    <submittedName>
        <fullName evidence="3">Uncharacterized protein</fullName>
    </submittedName>
</protein>
<keyword evidence="2" id="KW-0812">Transmembrane</keyword>
<dbReference type="OrthoDB" id="4179406at2759"/>
<feature type="region of interest" description="Disordered" evidence="1">
    <location>
        <begin position="1"/>
        <end position="206"/>
    </location>
</feature>
<dbReference type="AlphaFoldDB" id="A0A167FWU0"/>
<feature type="compositionally biased region" description="Low complexity" evidence="1">
    <location>
        <begin position="105"/>
        <end position="118"/>
    </location>
</feature>
<reference evidence="3 4" key="1">
    <citation type="journal article" date="2016" name="Genome Biol. Evol.">
        <title>Divergent and convergent evolution of fungal pathogenicity.</title>
        <authorList>
            <person name="Shang Y."/>
            <person name="Xiao G."/>
            <person name="Zheng P."/>
            <person name="Cen K."/>
            <person name="Zhan S."/>
            <person name="Wang C."/>
        </authorList>
    </citation>
    <scope>NUCLEOTIDE SEQUENCE [LARGE SCALE GENOMIC DNA]</scope>
    <source>
        <strain evidence="3 4">RCEF 3172</strain>
    </source>
</reference>
<evidence type="ECO:0000256" key="1">
    <source>
        <dbReference type="SAM" id="MobiDB-lite"/>
    </source>
</evidence>
<organism evidence="3 4">
    <name type="scientific">Beauveria brongniartii RCEF 3172</name>
    <dbReference type="NCBI Taxonomy" id="1081107"/>
    <lineage>
        <taxon>Eukaryota</taxon>
        <taxon>Fungi</taxon>
        <taxon>Dikarya</taxon>
        <taxon>Ascomycota</taxon>
        <taxon>Pezizomycotina</taxon>
        <taxon>Sordariomycetes</taxon>
        <taxon>Hypocreomycetidae</taxon>
        <taxon>Hypocreales</taxon>
        <taxon>Cordycipitaceae</taxon>
        <taxon>Beauveria</taxon>
        <taxon>Beauveria brongniartii</taxon>
    </lineage>
</organism>
<feature type="compositionally biased region" description="Basic and acidic residues" evidence="1">
    <location>
        <begin position="8"/>
        <end position="18"/>
    </location>
</feature>
<keyword evidence="2" id="KW-0472">Membrane</keyword>
<sequence length="621" mass="68756">MSSRRRQIPVEDSWRMVDGENDSIETTLLPGATPDYDGDILSPLSSEQPSSGFPSQQQQQQQQQPSSQSQPNSSFGSQDSIRDFAKHQADDNVILREPFRPSIPPSVVSSTSHNSLSAHTHRTPDPEFRMPSVDFNSSRKSSGQSSRTLRQAMMSSSPRDSESTAVRRRGYTSQSSPVKRRSTRQRADHDEYGTHHRDRDSGEPSIPSISSGIARWAVAVIGLAFQYAKRPLAFLLAVYLFCGAIIMTQNMLQRSIYVSLSPVCRLPGASLLNLPFCTDTTGRDAPDMLTNPVEFDDLMGVQAKFENVLEKSVDGASLPLEMKRSEASLRDLRTLVKHSDIQARDELLFELDGFVDTARQSAADLQRFNTHVGSAVDAVITINRWTARYIDSLAPLSDNNGASSSTSLSLITWSGWLFTPFQPAEQVFSERILRDKYIEHTTLVSERIAALILEAQAVLRLLTKAEDHLSLIYDVSSRSAATLSSHRDEILWNVWTLVGGNARRLSHLTRQLALLKKVDAQRDSAVVQVSALVLELEAIQAGLGDLRDRVAEPGVLRDAASPAVASLPLTIHIETIDRGVERLEAARRRIRAAEDDRVREALARGGLRDDQDRLIGDSPRA</sequence>
<feature type="compositionally biased region" description="Basic and acidic residues" evidence="1">
    <location>
        <begin position="80"/>
        <end position="99"/>
    </location>
</feature>
<comment type="caution">
    <text evidence="3">The sequence shown here is derived from an EMBL/GenBank/DDBJ whole genome shotgun (WGS) entry which is preliminary data.</text>
</comment>
<feature type="transmembrane region" description="Helical" evidence="2">
    <location>
        <begin position="232"/>
        <end position="252"/>
    </location>
</feature>
<dbReference type="Proteomes" id="UP000076863">
    <property type="component" value="Unassembled WGS sequence"/>
</dbReference>
<feature type="compositionally biased region" description="Polar residues" evidence="1">
    <location>
        <begin position="147"/>
        <end position="158"/>
    </location>
</feature>